<dbReference type="InterPro" id="IPR002586">
    <property type="entry name" value="CobQ/CobB/MinD/ParA_Nub-bd_dom"/>
</dbReference>
<dbReference type="PANTHER" id="PTHR13696">
    <property type="entry name" value="P-LOOP CONTAINING NUCLEOSIDE TRIPHOSPHATE HYDROLASE"/>
    <property type="match status" value="1"/>
</dbReference>
<dbReference type="EMBL" id="JACT01000009">
    <property type="protein sequence ID" value="KMS51571.1"/>
    <property type="molecule type" value="Genomic_DNA"/>
</dbReference>
<reference evidence="2 3" key="1">
    <citation type="journal article" date="2015" name="G3 (Bethesda)">
        <title>Insights into Ongoing Evolution of the Hexachlorocyclohexane Catabolic Pathway from Comparative Genomics of Ten Sphingomonadaceae Strains.</title>
        <authorList>
            <person name="Pearce S.L."/>
            <person name="Oakeshott J.G."/>
            <person name="Pandey G."/>
        </authorList>
    </citation>
    <scope>NUCLEOTIDE SEQUENCE [LARGE SCALE GENOMIC DNA]</scope>
    <source>
        <strain evidence="2 3">LL01</strain>
    </source>
</reference>
<accession>A0A0J7XHS8</accession>
<feature type="domain" description="CobQ/CobB/MinD/ParA nucleotide binding" evidence="1">
    <location>
        <begin position="4"/>
        <end position="175"/>
    </location>
</feature>
<dbReference type="SUPFAM" id="SSF52540">
    <property type="entry name" value="P-loop containing nucleoside triphosphate hydrolases"/>
    <property type="match status" value="1"/>
</dbReference>
<name>A0A0J7XHS8_9SPHN</name>
<dbReference type="AlphaFoldDB" id="A0A0J7XHS8"/>
<keyword evidence="3" id="KW-1185">Reference proteome</keyword>
<dbReference type="PATRIC" id="fig|1420583.3.peg.4480"/>
<protein>
    <recommendedName>
        <fullName evidence="1">CobQ/CobB/MinD/ParA nucleotide binding domain-containing protein</fullName>
    </recommendedName>
</protein>
<evidence type="ECO:0000313" key="2">
    <source>
        <dbReference type="EMBL" id="KMS51571.1"/>
    </source>
</evidence>
<evidence type="ECO:0000259" key="1">
    <source>
        <dbReference type="Pfam" id="PF01656"/>
    </source>
</evidence>
<gene>
    <name evidence="2" type="ORF">V473_23345</name>
</gene>
<sequence>MAVIALASPKGGCGKSTTAIALAGAYAEQGYTVRIIDADPRQRVMRWGEAGQTGPQIAVVSAKAETIVATIRAAESEAQIVIIDVEGSANMVVPFAIAHANFVIIPANPSAADVEDAIATVRVVLDTPSKHGRSVPYGLLWTRVSTGFQSREFAALAGQLAEAGVPVIGQFVERTAYKSLFSYCTTLDQLPRDEVPGTDKARAEGAALANAVADAILADQEKAA</sequence>
<dbReference type="RefSeq" id="WP_010408950.1">
    <property type="nucleotide sequence ID" value="NZ_KQ130440.1"/>
</dbReference>
<comment type="caution">
    <text evidence="2">The sequence shown here is derived from an EMBL/GenBank/DDBJ whole genome shotgun (WGS) entry which is preliminary data.</text>
</comment>
<dbReference type="InterPro" id="IPR050678">
    <property type="entry name" value="DNA_Partitioning_ATPase"/>
</dbReference>
<evidence type="ECO:0000313" key="3">
    <source>
        <dbReference type="Proteomes" id="UP000052232"/>
    </source>
</evidence>
<dbReference type="STRING" id="1420583.V473_23345"/>
<dbReference type="Pfam" id="PF01656">
    <property type="entry name" value="CbiA"/>
    <property type="match status" value="1"/>
</dbReference>
<dbReference type="Gene3D" id="3.40.50.300">
    <property type="entry name" value="P-loop containing nucleotide triphosphate hydrolases"/>
    <property type="match status" value="1"/>
</dbReference>
<dbReference type="CDD" id="cd02042">
    <property type="entry name" value="ParAB_family"/>
    <property type="match status" value="1"/>
</dbReference>
<proteinExistence type="predicted"/>
<organism evidence="2 3">
    <name type="scientific">Sphingobium cupriresistens LL01</name>
    <dbReference type="NCBI Taxonomy" id="1420583"/>
    <lineage>
        <taxon>Bacteria</taxon>
        <taxon>Pseudomonadati</taxon>
        <taxon>Pseudomonadota</taxon>
        <taxon>Alphaproteobacteria</taxon>
        <taxon>Sphingomonadales</taxon>
        <taxon>Sphingomonadaceae</taxon>
        <taxon>Sphingobium</taxon>
    </lineage>
</organism>
<dbReference type="InterPro" id="IPR027417">
    <property type="entry name" value="P-loop_NTPase"/>
</dbReference>
<dbReference type="PANTHER" id="PTHR13696:SF96">
    <property type="entry name" value="COBQ_COBB_MIND_PARA NUCLEOTIDE BINDING DOMAIN-CONTAINING PROTEIN"/>
    <property type="match status" value="1"/>
</dbReference>
<dbReference type="Proteomes" id="UP000052232">
    <property type="component" value="Unassembled WGS sequence"/>
</dbReference>
<dbReference type="PIRSF" id="PIRSF009320">
    <property type="entry name" value="Nuc_binding_HP_1000"/>
    <property type="match status" value="1"/>
</dbReference>